<dbReference type="EC" id="3.4.19.9" evidence="7"/>
<dbReference type="GO" id="GO:0005576">
    <property type="term" value="C:extracellular region"/>
    <property type="evidence" value="ECO:0007669"/>
    <property type="project" value="UniProtKB-SubCell"/>
</dbReference>
<proteinExistence type="inferred from homology"/>
<dbReference type="SUPFAM" id="SSF52317">
    <property type="entry name" value="Class I glutamine amidotransferase-like"/>
    <property type="match status" value="1"/>
</dbReference>
<evidence type="ECO:0000313" key="8">
    <source>
        <dbReference type="EMBL" id="CAB3979171.1"/>
    </source>
</evidence>
<dbReference type="EMBL" id="CACRXK020000173">
    <property type="protein sequence ID" value="CAB3979171.1"/>
    <property type="molecule type" value="Genomic_DNA"/>
</dbReference>
<evidence type="ECO:0000256" key="4">
    <source>
        <dbReference type="ARBA" id="ARBA00022729"/>
    </source>
</evidence>
<accession>A0A7D9HC67</accession>
<dbReference type="Proteomes" id="UP001152795">
    <property type="component" value="Unassembled WGS sequence"/>
</dbReference>
<dbReference type="AlphaFoldDB" id="A0A7D9HC67"/>
<evidence type="ECO:0000256" key="5">
    <source>
        <dbReference type="ARBA" id="ARBA00022801"/>
    </source>
</evidence>
<gene>
    <name evidence="8" type="ORF">PACLA_8A037180</name>
</gene>
<dbReference type="PANTHER" id="PTHR11315">
    <property type="entry name" value="PROTEASE FAMILY C26 GAMMA-GLUTAMYL HYDROLASE"/>
    <property type="match status" value="1"/>
</dbReference>
<comment type="caution">
    <text evidence="8">The sequence shown here is derived from an EMBL/GenBank/DDBJ whole genome shotgun (WGS) entry which is preliminary data.</text>
</comment>
<dbReference type="InterPro" id="IPR011697">
    <property type="entry name" value="Peptidase_C26"/>
</dbReference>
<keyword evidence="4" id="KW-0732">Signal</keyword>
<dbReference type="GO" id="GO:0005773">
    <property type="term" value="C:vacuole"/>
    <property type="evidence" value="ECO:0007669"/>
    <property type="project" value="TreeGrafter"/>
</dbReference>
<evidence type="ECO:0000256" key="1">
    <source>
        <dbReference type="ARBA" id="ARBA00004239"/>
    </source>
</evidence>
<feature type="active site" evidence="7">
    <location>
        <position position="247"/>
    </location>
</feature>
<comment type="subcellular location">
    <subcellularLocation>
        <location evidence="1">Secreted</location>
        <location evidence="1">Extracellular space</location>
    </subcellularLocation>
</comment>
<dbReference type="PROSITE" id="PS51273">
    <property type="entry name" value="GATASE_TYPE_1"/>
    <property type="match status" value="1"/>
</dbReference>
<comment type="similarity">
    <text evidence="2">Belongs to the peptidase C26 family.</text>
</comment>
<reference evidence="8" key="1">
    <citation type="submission" date="2020-04" db="EMBL/GenBank/DDBJ databases">
        <authorList>
            <person name="Alioto T."/>
            <person name="Alioto T."/>
            <person name="Gomez Garrido J."/>
        </authorList>
    </citation>
    <scope>NUCLEOTIDE SEQUENCE</scope>
    <source>
        <strain evidence="8">A484AB</strain>
    </source>
</reference>
<dbReference type="InterPro" id="IPR015527">
    <property type="entry name" value="Pept_C26_g-glut_hydrolase"/>
</dbReference>
<dbReference type="Gene3D" id="3.40.50.880">
    <property type="match status" value="1"/>
</dbReference>
<evidence type="ECO:0000256" key="3">
    <source>
        <dbReference type="ARBA" id="ARBA00022525"/>
    </source>
</evidence>
<dbReference type="Pfam" id="PF07722">
    <property type="entry name" value="Peptidase_C26"/>
    <property type="match status" value="1"/>
</dbReference>
<dbReference type="OrthoDB" id="64220at2759"/>
<dbReference type="InterPro" id="IPR029062">
    <property type="entry name" value="Class_I_gatase-like"/>
</dbReference>
<evidence type="ECO:0000256" key="6">
    <source>
        <dbReference type="PIRSR" id="PIRSR615527-1"/>
    </source>
</evidence>
<keyword evidence="3" id="KW-0964">Secreted</keyword>
<protein>
    <recommendedName>
        <fullName evidence="7">folate gamma-glutamyl hydrolase</fullName>
        <ecNumber evidence="7">3.4.19.9</ecNumber>
    </recommendedName>
</protein>
<dbReference type="PROSITE" id="PS51275">
    <property type="entry name" value="PEPTIDASE_C26_GGH"/>
    <property type="match status" value="1"/>
</dbReference>
<keyword evidence="5 7" id="KW-0378">Hydrolase</keyword>
<dbReference type="FunFam" id="3.40.50.880:FF:000024">
    <property type="entry name" value="Folate gamma-glutamyl hydrolase"/>
    <property type="match status" value="1"/>
</dbReference>
<dbReference type="GO" id="GO:0034722">
    <property type="term" value="F:gamma-glutamyl-peptidase activity"/>
    <property type="evidence" value="ECO:0007669"/>
    <property type="project" value="UniProtKB-UniRule"/>
</dbReference>
<feature type="active site" description="Proton donor" evidence="6">
    <location>
        <position position="247"/>
    </location>
</feature>
<organism evidence="8 9">
    <name type="scientific">Paramuricea clavata</name>
    <name type="common">Red gorgonian</name>
    <name type="synonym">Violescent sea-whip</name>
    <dbReference type="NCBI Taxonomy" id="317549"/>
    <lineage>
        <taxon>Eukaryota</taxon>
        <taxon>Metazoa</taxon>
        <taxon>Cnidaria</taxon>
        <taxon>Anthozoa</taxon>
        <taxon>Octocorallia</taxon>
        <taxon>Malacalcyonacea</taxon>
        <taxon>Plexauridae</taxon>
        <taxon>Paramuricea</taxon>
    </lineage>
</organism>
<feature type="active site" description="Nucleophile" evidence="6 7">
    <location>
        <position position="136"/>
    </location>
</feature>
<comment type="catalytic activity">
    <reaction evidence="7">
        <text>(6S)-5,6,7,8-tetrahydrofolyl-(gamma-L-Glu)(n) + (n-1) H2O = (6S)-5,6,7,8-tetrahydrofolate + (n-1) L-glutamate</text>
        <dbReference type="Rhea" id="RHEA:56784"/>
        <dbReference type="Rhea" id="RHEA-COMP:14738"/>
        <dbReference type="ChEBI" id="CHEBI:15377"/>
        <dbReference type="ChEBI" id="CHEBI:29985"/>
        <dbReference type="ChEBI" id="CHEBI:57453"/>
        <dbReference type="ChEBI" id="CHEBI:141005"/>
        <dbReference type="EC" id="3.4.19.9"/>
    </reaction>
</comment>
<dbReference type="PANTHER" id="PTHR11315:SF0">
    <property type="entry name" value="FOLATE GAMMA-GLUTAMYL HYDROLASE"/>
    <property type="match status" value="1"/>
</dbReference>
<evidence type="ECO:0000256" key="7">
    <source>
        <dbReference type="PROSITE-ProRule" id="PRU00607"/>
    </source>
</evidence>
<evidence type="ECO:0000256" key="2">
    <source>
        <dbReference type="ARBA" id="ARBA00011083"/>
    </source>
</evidence>
<keyword evidence="9" id="KW-1185">Reference proteome</keyword>
<dbReference type="GO" id="GO:0046900">
    <property type="term" value="P:tetrahydrofolylpolyglutamate metabolic process"/>
    <property type="evidence" value="ECO:0007669"/>
    <property type="project" value="TreeGrafter"/>
</dbReference>
<evidence type="ECO:0000313" key="9">
    <source>
        <dbReference type="Proteomes" id="UP001152795"/>
    </source>
</evidence>
<name>A0A7D9HC67_PARCT</name>
<sequence length="322" mass="37252">MGERIFTNFLIVYVYVFSGFQFANTHREIQTDRPIVGIVAQSIPRSWKQYVGAGSSYIVASYVKFLEASGARVVPIRTDLNEEKIKKLFQSINGAIFPGGRVGLFQSGYANTSRIIFDLAMKTFDNGGYFPIMGMCLGHQFLATVVNGPGEIRIRTDAYNFRAPLNLKKDFRESKLFRNIPDYLVKPFNTTFTAHFHKYSLPFKLFQENKKLKDFYKVLTTNFDRKGTQFVSTLEARKYPFYSTQWHPEKCAFEWGIKKKTPHDLTAIKLGQYMSNFFVNEARFSSHKFSSEKEVRGALIYNYQPVYTGKRQGFAYEQLYAF</sequence>